<feature type="domain" description="CBM1" evidence="3">
    <location>
        <begin position="23"/>
        <end position="59"/>
    </location>
</feature>
<dbReference type="SUPFAM" id="SSF57180">
    <property type="entry name" value="Cellulose-binding domain"/>
    <property type="match status" value="1"/>
</dbReference>
<feature type="signal peptide" evidence="2">
    <location>
        <begin position="1"/>
        <end position="21"/>
    </location>
</feature>
<evidence type="ECO:0000313" key="5">
    <source>
        <dbReference type="Proteomes" id="UP000307440"/>
    </source>
</evidence>
<protein>
    <recommendedName>
        <fullName evidence="3">CBM1 domain-containing protein</fullName>
    </recommendedName>
</protein>
<proteinExistence type="predicted"/>
<dbReference type="InterPro" id="IPR000254">
    <property type="entry name" value="CBD"/>
</dbReference>
<evidence type="ECO:0000256" key="2">
    <source>
        <dbReference type="SAM" id="SignalP"/>
    </source>
</evidence>
<dbReference type="Pfam" id="PF00734">
    <property type="entry name" value="CBM_1"/>
    <property type="match status" value="1"/>
</dbReference>
<dbReference type="AlphaFoldDB" id="A0A5C3KZI9"/>
<organism evidence="4 5">
    <name type="scientific">Coprinopsis marcescibilis</name>
    <name type="common">Agaric fungus</name>
    <name type="synonym">Psathyrella marcescibilis</name>
    <dbReference type="NCBI Taxonomy" id="230819"/>
    <lineage>
        <taxon>Eukaryota</taxon>
        <taxon>Fungi</taxon>
        <taxon>Dikarya</taxon>
        <taxon>Basidiomycota</taxon>
        <taxon>Agaricomycotina</taxon>
        <taxon>Agaricomycetes</taxon>
        <taxon>Agaricomycetidae</taxon>
        <taxon>Agaricales</taxon>
        <taxon>Agaricineae</taxon>
        <taxon>Psathyrellaceae</taxon>
        <taxon>Coprinopsis</taxon>
    </lineage>
</organism>
<evidence type="ECO:0000313" key="4">
    <source>
        <dbReference type="EMBL" id="TFK25735.1"/>
    </source>
</evidence>
<accession>A0A5C3KZI9</accession>
<dbReference type="GO" id="GO:0005576">
    <property type="term" value="C:extracellular region"/>
    <property type="evidence" value="ECO:0007669"/>
    <property type="project" value="InterPro"/>
</dbReference>
<dbReference type="OrthoDB" id="3915838at2759"/>
<dbReference type="PROSITE" id="PS00562">
    <property type="entry name" value="CBM1_1"/>
    <property type="match status" value="1"/>
</dbReference>
<evidence type="ECO:0000256" key="1">
    <source>
        <dbReference type="ARBA" id="ARBA00022729"/>
    </source>
</evidence>
<dbReference type="Proteomes" id="UP000307440">
    <property type="component" value="Unassembled WGS sequence"/>
</dbReference>
<dbReference type="SMART" id="SM00236">
    <property type="entry name" value="fCBD"/>
    <property type="match status" value="1"/>
</dbReference>
<reference evidence="4 5" key="1">
    <citation type="journal article" date="2019" name="Nat. Ecol. Evol.">
        <title>Megaphylogeny resolves global patterns of mushroom evolution.</title>
        <authorList>
            <person name="Varga T."/>
            <person name="Krizsan K."/>
            <person name="Foldi C."/>
            <person name="Dima B."/>
            <person name="Sanchez-Garcia M."/>
            <person name="Sanchez-Ramirez S."/>
            <person name="Szollosi G.J."/>
            <person name="Szarkandi J.G."/>
            <person name="Papp V."/>
            <person name="Albert L."/>
            <person name="Andreopoulos W."/>
            <person name="Angelini C."/>
            <person name="Antonin V."/>
            <person name="Barry K.W."/>
            <person name="Bougher N.L."/>
            <person name="Buchanan P."/>
            <person name="Buyck B."/>
            <person name="Bense V."/>
            <person name="Catcheside P."/>
            <person name="Chovatia M."/>
            <person name="Cooper J."/>
            <person name="Damon W."/>
            <person name="Desjardin D."/>
            <person name="Finy P."/>
            <person name="Geml J."/>
            <person name="Haridas S."/>
            <person name="Hughes K."/>
            <person name="Justo A."/>
            <person name="Karasinski D."/>
            <person name="Kautmanova I."/>
            <person name="Kiss B."/>
            <person name="Kocsube S."/>
            <person name="Kotiranta H."/>
            <person name="LaButti K.M."/>
            <person name="Lechner B.E."/>
            <person name="Liimatainen K."/>
            <person name="Lipzen A."/>
            <person name="Lukacs Z."/>
            <person name="Mihaltcheva S."/>
            <person name="Morgado L.N."/>
            <person name="Niskanen T."/>
            <person name="Noordeloos M.E."/>
            <person name="Ohm R.A."/>
            <person name="Ortiz-Santana B."/>
            <person name="Ovrebo C."/>
            <person name="Racz N."/>
            <person name="Riley R."/>
            <person name="Savchenko A."/>
            <person name="Shiryaev A."/>
            <person name="Soop K."/>
            <person name="Spirin V."/>
            <person name="Szebenyi C."/>
            <person name="Tomsovsky M."/>
            <person name="Tulloss R.E."/>
            <person name="Uehling J."/>
            <person name="Grigoriev I.V."/>
            <person name="Vagvolgyi C."/>
            <person name="Papp T."/>
            <person name="Martin F.M."/>
            <person name="Miettinen O."/>
            <person name="Hibbett D.S."/>
            <person name="Nagy L.G."/>
        </authorList>
    </citation>
    <scope>NUCLEOTIDE SEQUENCE [LARGE SCALE GENOMIC DNA]</scope>
    <source>
        <strain evidence="4 5">CBS 121175</strain>
    </source>
</reference>
<sequence>MFWSLFLIPFVLCLSVRLVSAQSQAPAYGQCGGQGWSGATDCVSGYTCTVTNQWYSQCLPGSATTPVTITPTTSLPPITVVPPTSTVGGPAPTGSQIRGVTSPVYHLYLQNNGGVPRLGPVAGAGRFTINGTIALNEPGGGRLYLNADDTGTNYKALSFGTTATTNNWGLEGDAIIIRTPRQLNYWVCSTSDRNYYDVFLQGQGNQGPSGRSCNSVTMHLPCLCPH</sequence>
<keyword evidence="1 2" id="KW-0732">Signal</keyword>
<dbReference type="GO" id="GO:0005975">
    <property type="term" value="P:carbohydrate metabolic process"/>
    <property type="evidence" value="ECO:0007669"/>
    <property type="project" value="InterPro"/>
</dbReference>
<evidence type="ECO:0000259" key="3">
    <source>
        <dbReference type="PROSITE" id="PS51164"/>
    </source>
</evidence>
<dbReference type="InterPro" id="IPR035971">
    <property type="entry name" value="CBD_sf"/>
</dbReference>
<name>A0A5C3KZI9_COPMA</name>
<keyword evidence="5" id="KW-1185">Reference proteome</keyword>
<dbReference type="PROSITE" id="PS51164">
    <property type="entry name" value="CBM1_2"/>
    <property type="match status" value="1"/>
</dbReference>
<gene>
    <name evidence="4" type="ORF">FA15DRAFT_337107</name>
</gene>
<dbReference type="EMBL" id="ML210183">
    <property type="protein sequence ID" value="TFK25735.1"/>
    <property type="molecule type" value="Genomic_DNA"/>
</dbReference>
<dbReference type="GO" id="GO:0030248">
    <property type="term" value="F:cellulose binding"/>
    <property type="evidence" value="ECO:0007669"/>
    <property type="project" value="InterPro"/>
</dbReference>
<feature type="chain" id="PRO_5023001185" description="CBM1 domain-containing protein" evidence="2">
    <location>
        <begin position="22"/>
        <end position="226"/>
    </location>
</feature>